<dbReference type="InterPro" id="IPR017853">
    <property type="entry name" value="GH"/>
</dbReference>
<dbReference type="SUPFAM" id="SSF51445">
    <property type="entry name" value="(Trans)glycosidases"/>
    <property type="match status" value="1"/>
</dbReference>
<comment type="function">
    <text evidence="9">Catalyzes the formation of the alpha-1,6-glucosidic linkages in glycogen by scission of a 1,4-alpha-linked oligosaccharide from growing alpha-1,4-glucan chains and the subsequent attachment of the oligosaccharide to the alpha-1,6 position.</text>
</comment>
<gene>
    <name evidence="9" type="primary">glgB</name>
    <name evidence="12" type="ORF">A3F84_03210</name>
</gene>
<evidence type="ECO:0000256" key="1">
    <source>
        <dbReference type="ARBA" id="ARBA00000826"/>
    </source>
</evidence>
<dbReference type="InterPro" id="IPR006407">
    <property type="entry name" value="GlgB"/>
</dbReference>
<dbReference type="FunFam" id="2.60.40.10:FF:000169">
    <property type="entry name" value="1,4-alpha-glucan branching enzyme GlgB"/>
    <property type="match status" value="1"/>
</dbReference>
<keyword evidence="7 9" id="KW-0320">Glycogen biosynthesis</keyword>
<evidence type="ECO:0000256" key="10">
    <source>
        <dbReference type="PIRSR" id="PIRSR000463-1"/>
    </source>
</evidence>
<evidence type="ECO:0000256" key="6">
    <source>
        <dbReference type="ARBA" id="ARBA00022679"/>
    </source>
</evidence>
<dbReference type="HAMAP" id="MF_00685">
    <property type="entry name" value="GlgB"/>
    <property type="match status" value="1"/>
</dbReference>
<evidence type="ECO:0000313" key="12">
    <source>
        <dbReference type="EMBL" id="OGG46359.1"/>
    </source>
</evidence>
<comment type="caution">
    <text evidence="12">The sequence shown here is derived from an EMBL/GenBank/DDBJ whole genome shotgun (WGS) entry which is preliminary data.</text>
</comment>
<dbReference type="CDD" id="cd11322">
    <property type="entry name" value="AmyAc_Glg_BE"/>
    <property type="match status" value="1"/>
</dbReference>
<dbReference type="GO" id="GO:0003844">
    <property type="term" value="F:1,4-alpha-glucan branching enzyme activity"/>
    <property type="evidence" value="ECO:0007669"/>
    <property type="project" value="UniProtKB-UniRule"/>
</dbReference>
<dbReference type="InterPro" id="IPR004193">
    <property type="entry name" value="Glyco_hydro_13_N"/>
</dbReference>
<dbReference type="NCBIfam" id="NF008967">
    <property type="entry name" value="PRK12313.1"/>
    <property type="match status" value="1"/>
</dbReference>
<dbReference type="GO" id="GO:0043169">
    <property type="term" value="F:cation binding"/>
    <property type="evidence" value="ECO:0007669"/>
    <property type="project" value="InterPro"/>
</dbReference>
<keyword evidence="6 9" id="KW-0808">Transferase</keyword>
<dbReference type="InterPro" id="IPR054169">
    <property type="entry name" value="GlgB_N"/>
</dbReference>
<dbReference type="PANTHER" id="PTHR43651">
    <property type="entry name" value="1,4-ALPHA-GLUCAN-BRANCHING ENZYME"/>
    <property type="match status" value="1"/>
</dbReference>
<dbReference type="EC" id="2.4.1.18" evidence="9"/>
<dbReference type="InterPro" id="IPR014756">
    <property type="entry name" value="Ig_E-set"/>
</dbReference>
<evidence type="ECO:0000256" key="9">
    <source>
        <dbReference type="HAMAP-Rule" id="MF_00685"/>
    </source>
</evidence>
<dbReference type="FunFam" id="3.20.20.80:FF:000003">
    <property type="entry name" value="1,4-alpha-glucan branching enzyme GlgB"/>
    <property type="match status" value="1"/>
</dbReference>
<dbReference type="PANTHER" id="PTHR43651:SF3">
    <property type="entry name" value="1,4-ALPHA-GLUCAN-BRANCHING ENZYME"/>
    <property type="match status" value="1"/>
</dbReference>
<dbReference type="Pfam" id="PF02922">
    <property type="entry name" value="CBM_48"/>
    <property type="match status" value="1"/>
</dbReference>
<evidence type="ECO:0000256" key="2">
    <source>
        <dbReference type="ARBA" id="ARBA00004964"/>
    </source>
</evidence>
<dbReference type="EMBL" id="MFKF01000321">
    <property type="protein sequence ID" value="OGG46359.1"/>
    <property type="molecule type" value="Genomic_DNA"/>
</dbReference>
<dbReference type="Gene3D" id="2.60.40.10">
    <property type="entry name" value="Immunoglobulins"/>
    <property type="match status" value="2"/>
</dbReference>
<comment type="similarity">
    <text evidence="3 9">Belongs to the glycosyl hydrolase 13 family. GlgB subfamily.</text>
</comment>
<protein>
    <recommendedName>
        <fullName evidence="9">1,4-alpha-glucan branching enzyme GlgB</fullName>
        <ecNumber evidence="9">2.4.1.18</ecNumber>
    </recommendedName>
    <alternativeName>
        <fullName evidence="9">1,4-alpha-D-glucan:1,4-alpha-D-glucan 6-glucosyl-transferase</fullName>
    </alternativeName>
    <alternativeName>
        <fullName evidence="9">Alpha-(1-&gt;4)-glucan branching enzyme</fullName>
    </alternativeName>
    <alternativeName>
        <fullName evidence="9">Glycogen branching enzyme</fullName>
        <shortName evidence="9">BE</shortName>
    </alternativeName>
</protein>
<dbReference type="PIRSF" id="PIRSF000463">
    <property type="entry name" value="GlgB"/>
    <property type="match status" value="1"/>
</dbReference>
<accession>A0A1F6CB00</accession>
<dbReference type="Gene3D" id="3.20.20.80">
    <property type="entry name" value="Glycosidases"/>
    <property type="match status" value="1"/>
</dbReference>
<evidence type="ECO:0000256" key="5">
    <source>
        <dbReference type="ARBA" id="ARBA00022676"/>
    </source>
</evidence>
<dbReference type="UniPathway" id="UPA00164"/>
<dbReference type="SUPFAM" id="SSF51011">
    <property type="entry name" value="Glycosyl hydrolase domain"/>
    <property type="match status" value="1"/>
</dbReference>
<dbReference type="InterPro" id="IPR037439">
    <property type="entry name" value="Branching_enzy"/>
</dbReference>
<reference evidence="12 13" key="1">
    <citation type="journal article" date="2016" name="Nat. Commun.">
        <title>Thousands of microbial genomes shed light on interconnected biogeochemical processes in an aquifer system.</title>
        <authorList>
            <person name="Anantharaman K."/>
            <person name="Brown C.T."/>
            <person name="Hug L.A."/>
            <person name="Sharon I."/>
            <person name="Castelle C.J."/>
            <person name="Probst A.J."/>
            <person name="Thomas B.C."/>
            <person name="Singh A."/>
            <person name="Wilkins M.J."/>
            <person name="Karaoz U."/>
            <person name="Brodie E.L."/>
            <person name="Williams K.H."/>
            <person name="Hubbard S.S."/>
            <person name="Banfield J.F."/>
        </authorList>
    </citation>
    <scope>NUCLEOTIDE SEQUENCE [LARGE SCALE GENOMIC DNA]</scope>
    <source>
        <strain evidence="13">RIFCSPLOWO2_12_FULL_64_10</strain>
    </source>
</reference>
<dbReference type="GO" id="GO:0004553">
    <property type="term" value="F:hydrolase activity, hydrolyzing O-glycosyl compounds"/>
    <property type="evidence" value="ECO:0007669"/>
    <property type="project" value="InterPro"/>
</dbReference>
<feature type="domain" description="Glycosyl hydrolase family 13 catalytic" evidence="11">
    <location>
        <begin position="257"/>
        <end position="602"/>
    </location>
</feature>
<dbReference type="InterPro" id="IPR013783">
    <property type="entry name" value="Ig-like_fold"/>
</dbReference>
<dbReference type="Proteomes" id="UP000178606">
    <property type="component" value="Unassembled WGS sequence"/>
</dbReference>
<comment type="subunit">
    <text evidence="9">Monomer.</text>
</comment>
<evidence type="ECO:0000313" key="13">
    <source>
        <dbReference type="Proteomes" id="UP000178606"/>
    </source>
</evidence>
<feature type="active site" description="Nucleophile" evidence="9 10">
    <location>
        <position position="415"/>
    </location>
</feature>
<dbReference type="InterPro" id="IPR044143">
    <property type="entry name" value="GlgB_N_E_set_prok"/>
</dbReference>
<dbReference type="NCBIfam" id="NF003811">
    <property type="entry name" value="PRK05402.1"/>
    <property type="match status" value="1"/>
</dbReference>
<dbReference type="AlphaFoldDB" id="A0A1F6CB00"/>
<proteinExistence type="inferred from homology"/>
<keyword evidence="8 9" id="KW-0119">Carbohydrate metabolism</keyword>
<evidence type="ECO:0000256" key="8">
    <source>
        <dbReference type="ARBA" id="ARBA00023277"/>
    </source>
</evidence>
<dbReference type="GO" id="GO:0005829">
    <property type="term" value="C:cytosol"/>
    <property type="evidence" value="ECO:0007669"/>
    <property type="project" value="TreeGrafter"/>
</dbReference>
<organism evidence="12 13">
    <name type="scientific">Handelsmanbacteria sp. (strain RIFCSPLOWO2_12_FULL_64_10)</name>
    <dbReference type="NCBI Taxonomy" id="1817868"/>
    <lineage>
        <taxon>Bacteria</taxon>
        <taxon>Candidatus Handelsmaniibacteriota</taxon>
    </lineage>
</organism>
<dbReference type="InterPro" id="IPR006048">
    <property type="entry name" value="A-amylase/branching_C"/>
</dbReference>
<sequence length="736" mass="83947">MQANKTVSPEDLSRILRADHADPFSVLGMHAVSVNGQAGVAVRAFLPEAREAAVWNVESSARYGMARVHEEGFFEAVVFDWPGPFTYQLEWADGGGERRWVHDPYSFPPVLSDYDLHLFGEGTHLRLFETLGAHPTSIRGVNGMRFAVWAPNARRVSVVGDFCRWDGRRYPMRMRGTSGVWELFIPDMGDGALYKYEVRTQAGRLLLKSDPCATRTELRPNTASITHGLPSLAWDDAAWMAGRAARDPLEGPMAVYEVHPGSWRRVPEENRPLTYREMASVLVDYVAEMGFTHVQFMPVTEHPLDDSWGYQVTGYFAPTSRFGTPEDFAALVDAFHRRGVGVLIDCVPGHFLPDAHGLAEFDGTSLYEHADPRQGEHPDWGTKVFNYGRNEVRCFLLSSILYWFERYHIDGVRVDAVASMLYLDYSRKAGEWMPNRYGGRENLEAIGFLKQLNEAVYARFPGVVTIAEESTSWPGVSMPTYLGGLGFGMKWNMGWMHDILDYMSHDPVHRKFHHDHLTFGLFYAFHENFVLPLSHDEVVYGKRSLLSKMPGDAWQKFANLRLLYGFMYGHPGKKHLFMGGEFGQWDEWDHRRSLDWHLLQFDAHRKLQAYVRDLNRLYRSEPALYEVDFHHRGFEWIDFRDTDQGVISFLRRAKDERDFVVFVCNSTPVPRLDYRVGVPAPGFYREALNSDSDAYGGGNLGNWGGVRAEAIPWHGRDYSVRLAVPPLAALILKRGE</sequence>
<name>A0A1F6CB00_HANXR</name>
<keyword evidence="5 9" id="KW-0328">Glycosyltransferase</keyword>
<dbReference type="InterPro" id="IPR013780">
    <property type="entry name" value="Glyco_hydro_b"/>
</dbReference>
<dbReference type="SMART" id="SM00642">
    <property type="entry name" value="Aamy"/>
    <property type="match status" value="1"/>
</dbReference>
<dbReference type="SUPFAM" id="SSF81296">
    <property type="entry name" value="E set domains"/>
    <property type="match status" value="2"/>
</dbReference>
<comment type="pathway">
    <text evidence="2 9">Glycan biosynthesis; glycogen biosynthesis.</text>
</comment>
<dbReference type="Pfam" id="PF02806">
    <property type="entry name" value="Alpha-amylase_C"/>
    <property type="match status" value="1"/>
</dbReference>
<feature type="active site" description="Proton donor" evidence="9 10">
    <location>
        <position position="468"/>
    </location>
</feature>
<dbReference type="InterPro" id="IPR006047">
    <property type="entry name" value="GH13_cat_dom"/>
</dbReference>
<dbReference type="FunFam" id="2.60.40.1180:FF:000002">
    <property type="entry name" value="1,4-alpha-glucan branching enzyme GlgB"/>
    <property type="match status" value="1"/>
</dbReference>
<keyword evidence="4 9" id="KW-0321">Glycogen metabolism</keyword>
<dbReference type="CDD" id="cd02855">
    <property type="entry name" value="E_set_GBE_prok_N"/>
    <property type="match status" value="1"/>
</dbReference>
<dbReference type="NCBIfam" id="TIGR01515">
    <property type="entry name" value="branching_enzym"/>
    <property type="match status" value="1"/>
</dbReference>
<dbReference type="GO" id="GO:0005978">
    <property type="term" value="P:glycogen biosynthetic process"/>
    <property type="evidence" value="ECO:0007669"/>
    <property type="project" value="UniProtKB-UniRule"/>
</dbReference>
<dbReference type="Gene3D" id="2.60.40.1180">
    <property type="entry name" value="Golgi alpha-mannosidase II"/>
    <property type="match status" value="1"/>
</dbReference>
<comment type="catalytic activity">
    <reaction evidence="1 9">
        <text>Transfers a segment of a (1-&gt;4)-alpha-D-glucan chain to a primary hydroxy group in a similar glucan chain.</text>
        <dbReference type="EC" id="2.4.1.18"/>
    </reaction>
</comment>
<evidence type="ECO:0000256" key="7">
    <source>
        <dbReference type="ARBA" id="ARBA00023056"/>
    </source>
</evidence>
<dbReference type="Pfam" id="PF00128">
    <property type="entry name" value="Alpha-amylase"/>
    <property type="match status" value="1"/>
</dbReference>
<evidence type="ECO:0000256" key="4">
    <source>
        <dbReference type="ARBA" id="ARBA00022600"/>
    </source>
</evidence>
<evidence type="ECO:0000259" key="11">
    <source>
        <dbReference type="SMART" id="SM00642"/>
    </source>
</evidence>
<dbReference type="Pfam" id="PF22019">
    <property type="entry name" value="GlgB_N"/>
    <property type="match status" value="1"/>
</dbReference>
<evidence type="ECO:0000256" key="3">
    <source>
        <dbReference type="ARBA" id="ARBA00009000"/>
    </source>
</evidence>